<protein>
    <submittedName>
        <fullName evidence="1">Uncharacterized protein</fullName>
    </submittedName>
</protein>
<proteinExistence type="predicted"/>
<evidence type="ECO:0000313" key="1">
    <source>
        <dbReference type="EMBL" id="VDI61080.1"/>
    </source>
</evidence>
<dbReference type="Gene3D" id="3.80.10.10">
    <property type="entry name" value="Ribonuclease Inhibitor"/>
    <property type="match status" value="1"/>
</dbReference>
<dbReference type="Proteomes" id="UP000596742">
    <property type="component" value="Unassembled WGS sequence"/>
</dbReference>
<name>A0A8B6GAB0_MYTGA</name>
<accession>A0A8B6GAB0</accession>
<sequence length="152" mass="17523">MKTFVGNVFAPLNKLQVLHISHDLLSTYPRESWADVLHLTNVLTYGGPSNGSFAEIFSAMKSLTYLHSEIQIHVLGDCMFLVFDKTQFKYLEIKVKLMTIEKDTFTPLRFLSSLVIPNARFLKMSNILPVLHVFENRQMEQLIYLHISVTFV</sequence>
<reference evidence="1" key="1">
    <citation type="submission" date="2018-11" db="EMBL/GenBank/DDBJ databases">
        <authorList>
            <person name="Alioto T."/>
            <person name="Alioto T."/>
        </authorList>
    </citation>
    <scope>NUCLEOTIDE SEQUENCE</scope>
</reference>
<dbReference type="InterPro" id="IPR032675">
    <property type="entry name" value="LRR_dom_sf"/>
</dbReference>
<evidence type="ECO:0000313" key="2">
    <source>
        <dbReference type="Proteomes" id="UP000596742"/>
    </source>
</evidence>
<dbReference type="OrthoDB" id="6363818at2759"/>
<comment type="caution">
    <text evidence="1">The sequence shown here is derived from an EMBL/GenBank/DDBJ whole genome shotgun (WGS) entry which is preliminary data.</text>
</comment>
<organism evidence="1 2">
    <name type="scientific">Mytilus galloprovincialis</name>
    <name type="common">Mediterranean mussel</name>
    <dbReference type="NCBI Taxonomy" id="29158"/>
    <lineage>
        <taxon>Eukaryota</taxon>
        <taxon>Metazoa</taxon>
        <taxon>Spiralia</taxon>
        <taxon>Lophotrochozoa</taxon>
        <taxon>Mollusca</taxon>
        <taxon>Bivalvia</taxon>
        <taxon>Autobranchia</taxon>
        <taxon>Pteriomorphia</taxon>
        <taxon>Mytilida</taxon>
        <taxon>Mytiloidea</taxon>
        <taxon>Mytilidae</taxon>
        <taxon>Mytilinae</taxon>
        <taxon>Mytilus</taxon>
    </lineage>
</organism>
<keyword evidence="2" id="KW-1185">Reference proteome</keyword>
<gene>
    <name evidence="1" type="ORF">MGAL_10B029379</name>
</gene>
<dbReference type="SUPFAM" id="SSF52058">
    <property type="entry name" value="L domain-like"/>
    <property type="match status" value="1"/>
</dbReference>
<dbReference type="EMBL" id="UYJE01008107">
    <property type="protein sequence ID" value="VDI61080.1"/>
    <property type="molecule type" value="Genomic_DNA"/>
</dbReference>
<dbReference type="AlphaFoldDB" id="A0A8B6GAB0"/>